<keyword evidence="1" id="KW-1133">Transmembrane helix</keyword>
<accession>A0ABV8JFB3</accession>
<protein>
    <recommendedName>
        <fullName evidence="4">Fimbrial assembly protein (PilN)</fullName>
    </recommendedName>
</protein>
<name>A0ABV8JFB3_9BACL</name>
<feature type="transmembrane region" description="Helical" evidence="1">
    <location>
        <begin position="12"/>
        <end position="37"/>
    </location>
</feature>
<dbReference type="RefSeq" id="WP_380704681.1">
    <property type="nucleotide sequence ID" value="NZ_JBHSAP010000009.1"/>
</dbReference>
<dbReference type="EMBL" id="JBHSAP010000009">
    <property type="protein sequence ID" value="MFC4077133.1"/>
    <property type="molecule type" value="Genomic_DNA"/>
</dbReference>
<organism evidence="2 3">
    <name type="scientific">Salinithrix halophila</name>
    <dbReference type="NCBI Taxonomy" id="1485204"/>
    <lineage>
        <taxon>Bacteria</taxon>
        <taxon>Bacillati</taxon>
        <taxon>Bacillota</taxon>
        <taxon>Bacilli</taxon>
        <taxon>Bacillales</taxon>
        <taxon>Thermoactinomycetaceae</taxon>
        <taxon>Salinithrix</taxon>
    </lineage>
</organism>
<evidence type="ECO:0000256" key="1">
    <source>
        <dbReference type="SAM" id="Phobius"/>
    </source>
</evidence>
<reference evidence="3" key="1">
    <citation type="journal article" date="2019" name="Int. J. Syst. Evol. Microbiol.">
        <title>The Global Catalogue of Microorganisms (GCM) 10K type strain sequencing project: providing services to taxonomists for standard genome sequencing and annotation.</title>
        <authorList>
            <consortium name="The Broad Institute Genomics Platform"/>
            <consortium name="The Broad Institute Genome Sequencing Center for Infectious Disease"/>
            <person name="Wu L."/>
            <person name="Ma J."/>
        </authorList>
    </citation>
    <scope>NUCLEOTIDE SEQUENCE [LARGE SCALE GENOMIC DNA]</scope>
    <source>
        <strain evidence="3">IBRC-M 10813</strain>
    </source>
</reference>
<sequence>MNLMPPESPGRRYFRFGLVIIILWLLHLAAFTAWLWMEQAQTVDRLEQSAKEAMVGHLEAQKKVKERQAFMEQYGPTIRYRDTVEKLTKDRVTWTEALEVIEKALPTGVKLFQAKAEGRRFDGWAVFPTAGEAATFLEALNKEPRVEQAYLDCLGRNCAEKAPLKKAGKEAQLLHFHFVLQGTEAEDATDGGGDSDGP</sequence>
<gene>
    <name evidence="2" type="ORF">ACFOUO_09935</name>
</gene>
<keyword evidence="1" id="KW-0472">Membrane</keyword>
<evidence type="ECO:0000313" key="3">
    <source>
        <dbReference type="Proteomes" id="UP001595843"/>
    </source>
</evidence>
<keyword evidence="1" id="KW-0812">Transmembrane</keyword>
<evidence type="ECO:0008006" key="4">
    <source>
        <dbReference type="Google" id="ProtNLM"/>
    </source>
</evidence>
<evidence type="ECO:0000313" key="2">
    <source>
        <dbReference type="EMBL" id="MFC4077133.1"/>
    </source>
</evidence>
<dbReference type="Proteomes" id="UP001595843">
    <property type="component" value="Unassembled WGS sequence"/>
</dbReference>
<keyword evidence="3" id="KW-1185">Reference proteome</keyword>
<comment type="caution">
    <text evidence="2">The sequence shown here is derived from an EMBL/GenBank/DDBJ whole genome shotgun (WGS) entry which is preliminary data.</text>
</comment>
<proteinExistence type="predicted"/>